<dbReference type="EMBL" id="UINC01018104">
    <property type="protein sequence ID" value="SVA75718.1"/>
    <property type="molecule type" value="Genomic_DNA"/>
</dbReference>
<dbReference type="Pfam" id="PF00535">
    <property type="entry name" value="Glycos_transf_2"/>
    <property type="match status" value="1"/>
</dbReference>
<dbReference type="AlphaFoldDB" id="A0A381YF77"/>
<gene>
    <name evidence="5" type="ORF">METZ01_LOCUS128572</name>
</gene>
<name>A0A381YF77_9ZZZZ</name>
<dbReference type="InterPro" id="IPR039528">
    <property type="entry name" value="DPM1-like"/>
</dbReference>
<organism evidence="5">
    <name type="scientific">marine metagenome</name>
    <dbReference type="NCBI Taxonomy" id="408172"/>
    <lineage>
        <taxon>unclassified sequences</taxon>
        <taxon>metagenomes</taxon>
        <taxon>ecological metagenomes</taxon>
    </lineage>
</organism>
<evidence type="ECO:0000259" key="4">
    <source>
        <dbReference type="Pfam" id="PF00535"/>
    </source>
</evidence>
<comment type="similarity">
    <text evidence="1">Belongs to the glycosyltransferase 2 family.</text>
</comment>
<keyword evidence="3" id="KW-0808">Transferase</keyword>
<evidence type="ECO:0000256" key="2">
    <source>
        <dbReference type="ARBA" id="ARBA00022676"/>
    </source>
</evidence>
<dbReference type="GO" id="GO:0016020">
    <property type="term" value="C:membrane"/>
    <property type="evidence" value="ECO:0007669"/>
    <property type="project" value="GOC"/>
</dbReference>
<protein>
    <recommendedName>
        <fullName evidence="4">Glycosyltransferase 2-like domain-containing protein</fullName>
    </recommendedName>
</protein>
<dbReference type="SUPFAM" id="SSF53448">
    <property type="entry name" value="Nucleotide-diphospho-sugar transferases"/>
    <property type="match status" value="1"/>
</dbReference>
<reference evidence="5" key="1">
    <citation type="submission" date="2018-05" db="EMBL/GenBank/DDBJ databases">
        <authorList>
            <person name="Lanie J.A."/>
            <person name="Ng W.-L."/>
            <person name="Kazmierczak K.M."/>
            <person name="Andrzejewski T.M."/>
            <person name="Davidsen T.M."/>
            <person name="Wayne K.J."/>
            <person name="Tettelin H."/>
            <person name="Glass J.I."/>
            <person name="Rusch D."/>
            <person name="Podicherti R."/>
            <person name="Tsui H.-C.T."/>
            <person name="Winkler M.E."/>
        </authorList>
    </citation>
    <scope>NUCLEOTIDE SEQUENCE</scope>
</reference>
<evidence type="ECO:0000313" key="5">
    <source>
        <dbReference type="EMBL" id="SVA75718.1"/>
    </source>
</evidence>
<dbReference type="InterPro" id="IPR001173">
    <property type="entry name" value="Glyco_trans_2-like"/>
</dbReference>
<feature type="domain" description="Glycosyltransferase 2-like" evidence="4">
    <location>
        <begin position="13"/>
        <end position="176"/>
    </location>
</feature>
<keyword evidence="2" id="KW-0328">Glycosyltransferase</keyword>
<accession>A0A381YF77</accession>
<dbReference type="CDD" id="cd06442">
    <property type="entry name" value="DPM1_like"/>
    <property type="match status" value="1"/>
</dbReference>
<dbReference type="Gene3D" id="3.90.550.10">
    <property type="entry name" value="Spore Coat Polysaccharide Biosynthesis Protein SpsA, Chain A"/>
    <property type="match status" value="1"/>
</dbReference>
<evidence type="ECO:0000256" key="3">
    <source>
        <dbReference type="ARBA" id="ARBA00022679"/>
    </source>
</evidence>
<sequence length="300" mass="34685">MRITRKSIKKILVFFATYNEADNIENLLRCTFEHLPGQELLVVDDDSPDGTGEMLDKFAQTNKQVAVIHRPRKLGLGTAHKLAMQYAIKNQFDILITMDADFSHHPEYLPTLVDLMNDNDFVIGSRYVKGGGLSYGFFRRTLSITANILARYMLKIPLKECTTSYRGFQVSLLKKINLNLIRSEGYSFFIESIYIIHRLTDKITEFPIFFYDRQSGNSKISKIEIIKSVFCLGKLFYKRIFHDKWYLDVHKSSIHFIPCPNCNSPYQSIVAVETYGDSKDLIKVRSKEKLQCLQCGKMFI</sequence>
<dbReference type="FunFam" id="3.90.550.10:FF:000122">
    <property type="entry name" value="Dolichol-phosphate mannosyltransferase subunit 1"/>
    <property type="match status" value="1"/>
</dbReference>
<dbReference type="GO" id="GO:0004582">
    <property type="term" value="F:dolichyl-phosphate beta-D-mannosyltransferase activity"/>
    <property type="evidence" value="ECO:0007669"/>
    <property type="project" value="InterPro"/>
</dbReference>
<proteinExistence type="inferred from homology"/>
<dbReference type="PANTHER" id="PTHR43398">
    <property type="entry name" value="DOLICHOL-PHOSPHATE MANNOSYLTRANSFERASE SUBUNIT 1"/>
    <property type="match status" value="1"/>
</dbReference>
<dbReference type="PANTHER" id="PTHR43398:SF1">
    <property type="entry name" value="DOLICHOL-PHOSPHATE MANNOSYLTRANSFERASE SUBUNIT 1"/>
    <property type="match status" value="1"/>
</dbReference>
<evidence type="ECO:0000256" key="1">
    <source>
        <dbReference type="ARBA" id="ARBA00006739"/>
    </source>
</evidence>
<dbReference type="GO" id="GO:0009247">
    <property type="term" value="P:glycolipid biosynthetic process"/>
    <property type="evidence" value="ECO:0007669"/>
    <property type="project" value="TreeGrafter"/>
</dbReference>
<dbReference type="InterPro" id="IPR029044">
    <property type="entry name" value="Nucleotide-diphossugar_trans"/>
</dbReference>